<reference evidence="7" key="1">
    <citation type="journal article" date="2014" name="Int. J. Syst. Evol. Microbiol.">
        <title>Complete genome sequence of Corynebacterium casei LMG S-19264T (=DSM 44701T), isolated from a smear-ripened cheese.</title>
        <authorList>
            <consortium name="US DOE Joint Genome Institute (JGI-PGF)"/>
            <person name="Walter F."/>
            <person name="Albersmeier A."/>
            <person name="Kalinowski J."/>
            <person name="Ruckert C."/>
        </authorList>
    </citation>
    <scope>NUCLEOTIDE SEQUENCE</scope>
    <source>
        <strain evidence="7">VKM B-2789</strain>
    </source>
</reference>
<dbReference type="Gene3D" id="3.40.50.2300">
    <property type="match status" value="1"/>
</dbReference>
<name>A0A9W6JXG4_9HYPH</name>
<evidence type="ECO:0000259" key="6">
    <source>
        <dbReference type="PROSITE" id="PS50110"/>
    </source>
</evidence>
<dbReference type="GO" id="GO:0000160">
    <property type="term" value="P:phosphorelay signal transduction system"/>
    <property type="evidence" value="ECO:0007669"/>
    <property type="project" value="InterPro"/>
</dbReference>
<dbReference type="GO" id="GO:0003677">
    <property type="term" value="F:DNA binding"/>
    <property type="evidence" value="ECO:0007669"/>
    <property type="project" value="UniProtKB-KW"/>
</dbReference>
<feature type="domain" description="Response regulatory" evidence="6">
    <location>
        <begin position="1"/>
        <end position="57"/>
    </location>
</feature>
<comment type="caution">
    <text evidence="7">The sequence shown here is derived from an EMBL/GenBank/DDBJ whole genome shotgun (WGS) entry which is preliminary data.</text>
</comment>
<evidence type="ECO:0000313" key="7">
    <source>
        <dbReference type="EMBL" id="GLK83689.1"/>
    </source>
</evidence>
<dbReference type="PRINTS" id="PR00038">
    <property type="entry name" value="HTHLUXR"/>
</dbReference>
<evidence type="ECO:0000256" key="4">
    <source>
        <dbReference type="PROSITE-ProRule" id="PRU00169"/>
    </source>
</evidence>
<evidence type="ECO:0000259" key="5">
    <source>
        <dbReference type="PROSITE" id="PS50043"/>
    </source>
</evidence>
<keyword evidence="8" id="KW-1185">Reference proteome</keyword>
<dbReference type="Pfam" id="PF00196">
    <property type="entry name" value="GerE"/>
    <property type="match status" value="1"/>
</dbReference>
<dbReference type="PROSITE" id="PS50043">
    <property type="entry name" value="HTH_LUXR_2"/>
    <property type="match status" value="1"/>
</dbReference>
<gene>
    <name evidence="7" type="ORF">GCM10017653_17580</name>
</gene>
<dbReference type="Proteomes" id="UP001143330">
    <property type="component" value="Unassembled WGS sequence"/>
</dbReference>
<accession>A0A9W6JXG4</accession>
<dbReference type="GO" id="GO:0006355">
    <property type="term" value="P:regulation of DNA-templated transcription"/>
    <property type="evidence" value="ECO:0007669"/>
    <property type="project" value="InterPro"/>
</dbReference>
<evidence type="ECO:0000256" key="3">
    <source>
        <dbReference type="ARBA" id="ARBA00023163"/>
    </source>
</evidence>
<sequence>MKFLRQLNAAENPIPIIFVAESADVATSVEAMKGGAFDFFCQPYQDLDLLEAIDTALDRDRLWCKTQQHFNNLTRQYETLSTRERQVMEQIVKGKMNKQVAFTLGISEITVKAHRGRVMRKLNVTSLPELTRIADTIARRTTNIDDGSAGPTMKFAGQVAR</sequence>
<dbReference type="SMART" id="SM00421">
    <property type="entry name" value="HTH_LUXR"/>
    <property type="match status" value="1"/>
</dbReference>
<feature type="domain" description="HTH luxR-type" evidence="5">
    <location>
        <begin position="73"/>
        <end position="138"/>
    </location>
</feature>
<evidence type="ECO:0008006" key="9">
    <source>
        <dbReference type="Google" id="ProtNLM"/>
    </source>
</evidence>
<dbReference type="InterPro" id="IPR016032">
    <property type="entry name" value="Sig_transdc_resp-reg_C-effctor"/>
</dbReference>
<dbReference type="SUPFAM" id="SSF46894">
    <property type="entry name" value="C-terminal effector domain of the bipartite response regulators"/>
    <property type="match status" value="1"/>
</dbReference>
<keyword evidence="3" id="KW-0804">Transcription</keyword>
<dbReference type="AlphaFoldDB" id="A0A9W6JXG4"/>
<keyword evidence="2" id="KW-0238">DNA-binding</keyword>
<organism evidence="7 8">
    <name type="scientific">Ancylobacter defluvii</name>
    <dbReference type="NCBI Taxonomy" id="1282440"/>
    <lineage>
        <taxon>Bacteria</taxon>
        <taxon>Pseudomonadati</taxon>
        <taxon>Pseudomonadota</taxon>
        <taxon>Alphaproteobacteria</taxon>
        <taxon>Hyphomicrobiales</taxon>
        <taxon>Xanthobacteraceae</taxon>
        <taxon>Ancylobacter</taxon>
    </lineage>
</organism>
<dbReference type="InterPro" id="IPR001789">
    <property type="entry name" value="Sig_transdc_resp-reg_receiver"/>
</dbReference>
<dbReference type="EMBL" id="BSFM01000009">
    <property type="protein sequence ID" value="GLK83689.1"/>
    <property type="molecule type" value="Genomic_DNA"/>
</dbReference>
<dbReference type="Gene3D" id="1.10.10.10">
    <property type="entry name" value="Winged helix-like DNA-binding domain superfamily/Winged helix DNA-binding domain"/>
    <property type="match status" value="1"/>
</dbReference>
<dbReference type="CDD" id="cd06170">
    <property type="entry name" value="LuxR_C_like"/>
    <property type="match status" value="1"/>
</dbReference>
<dbReference type="PROSITE" id="PS50110">
    <property type="entry name" value="RESPONSE_REGULATORY"/>
    <property type="match status" value="1"/>
</dbReference>
<comment type="caution">
    <text evidence="4">Lacks conserved residue(s) required for the propagation of feature annotation.</text>
</comment>
<evidence type="ECO:0000256" key="2">
    <source>
        <dbReference type="ARBA" id="ARBA00023125"/>
    </source>
</evidence>
<dbReference type="PANTHER" id="PTHR44688">
    <property type="entry name" value="DNA-BINDING TRANSCRIPTIONAL ACTIVATOR DEVR_DOSR"/>
    <property type="match status" value="1"/>
</dbReference>
<keyword evidence="1" id="KW-0805">Transcription regulation</keyword>
<reference evidence="7" key="2">
    <citation type="submission" date="2023-01" db="EMBL/GenBank/DDBJ databases">
        <authorList>
            <person name="Sun Q."/>
            <person name="Evtushenko L."/>
        </authorList>
    </citation>
    <scope>NUCLEOTIDE SEQUENCE</scope>
    <source>
        <strain evidence="7">VKM B-2789</strain>
    </source>
</reference>
<dbReference type="SUPFAM" id="SSF52172">
    <property type="entry name" value="CheY-like"/>
    <property type="match status" value="1"/>
</dbReference>
<dbReference type="InterPro" id="IPR011006">
    <property type="entry name" value="CheY-like_superfamily"/>
</dbReference>
<dbReference type="InterPro" id="IPR036388">
    <property type="entry name" value="WH-like_DNA-bd_sf"/>
</dbReference>
<proteinExistence type="predicted"/>
<evidence type="ECO:0000313" key="8">
    <source>
        <dbReference type="Proteomes" id="UP001143330"/>
    </source>
</evidence>
<dbReference type="PANTHER" id="PTHR44688:SF16">
    <property type="entry name" value="DNA-BINDING TRANSCRIPTIONAL ACTIVATOR DEVR_DOSR"/>
    <property type="match status" value="1"/>
</dbReference>
<dbReference type="PROSITE" id="PS00622">
    <property type="entry name" value="HTH_LUXR_1"/>
    <property type="match status" value="1"/>
</dbReference>
<dbReference type="InterPro" id="IPR000792">
    <property type="entry name" value="Tscrpt_reg_LuxR_C"/>
</dbReference>
<evidence type="ECO:0000256" key="1">
    <source>
        <dbReference type="ARBA" id="ARBA00023015"/>
    </source>
</evidence>
<protein>
    <recommendedName>
        <fullName evidence="9">FixJ family two-component response regulator</fullName>
    </recommendedName>
</protein>